<protein>
    <submittedName>
        <fullName evidence="2">Uncharacterized protein</fullName>
    </submittedName>
</protein>
<sequence length="72" mass="8107">MVSCMAYVAPKRCNIQKTLVTPVCSTYVATGFCGIWKTTLFGVVIPRTLTTNEDREWANRESGRNPRPKQLT</sequence>
<organism evidence="2 3">
    <name type="scientific">Phrynocephalus forsythii</name>
    <dbReference type="NCBI Taxonomy" id="171643"/>
    <lineage>
        <taxon>Eukaryota</taxon>
        <taxon>Metazoa</taxon>
        <taxon>Chordata</taxon>
        <taxon>Craniata</taxon>
        <taxon>Vertebrata</taxon>
        <taxon>Euteleostomi</taxon>
        <taxon>Lepidosauria</taxon>
        <taxon>Squamata</taxon>
        <taxon>Bifurcata</taxon>
        <taxon>Unidentata</taxon>
        <taxon>Episquamata</taxon>
        <taxon>Toxicofera</taxon>
        <taxon>Iguania</taxon>
        <taxon>Acrodonta</taxon>
        <taxon>Agamidae</taxon>
        <taxon>Agaminae</taxon>
        <taxon>Phrynocephalus</taxon>
    </lineage>
</organism>
<keyword evidence="3" id="KW-1185">Reference proteome</keyword>
<feature type="region of interest" description="Disordered" evidence="1">
    <location>
        <begin position="53"/>
        <end position="72"/>
    </location>
</feature>
<evidence type="ECO:0000313" key="2">
    <source>
        <dbReference type="EMBL" id="KAJ7335842.1"/>
    </source>
</evidence>
<gene>
    <name evidence="2" type="ORF">JRQ81_013783</name>
</gene>
<evidence type="ECO:0000313" key="3">
    <source>
        <dbReference type="Proteomes" id="UP001142489"/>
    </source>
</evidence>
<proteinExistence type="predicted"/>
<reference evidence="2" key="1">
    <citation type="journal article" date="2023" name="DNA Res.">
        <title>Chromosome-level genome assembly of Phrynocephalus forsythii using third-generation DNA sequencing and Hi-C analysis.</title>
        <authorList>
            <person name="Qi Y."/>
            <person name="Zhao W."/>
            <person name="Zhao Y."/>
            <person name="Niu C."/>
            <person name="Cao S."/>
            <person name="Zhang Y."/>
        </authorList>
    </citation>
    <scope>NUCLEOTIDE SEQUENCE</scope>
    <source>
        <tissue evidence="2">Muscle</tissue>
    </source>
</reference>
<accession>A0A9Q0Y0I5</accession>
<dbReference type="AlphaFoldDB" id="A0A9Q0Y0I5"/>
<dbReference type="Proteomes" id="UP001142489">
    <property type="component" value="Unassembled WGS sequence"/>
</dbReference>
<name>A0A9Q0Y0I5_9SAUR</name>
<dbReference type="EMBL" id="JAPFRF010000004">
    <property type="protein sequence ID" value="KAJ7335842.1"/>
    <property type="molecule type" value="Genomic_DNA"/>
</dbReference>
<feature type="compositionally biased region" description="Basic and acidic residues" evidence="1">
    <location>
        <begin position="53"/>
        <end position="64"/>
    </location>
</feature>
<evidence type="ECO:0000256" key="1">
    <source>
        <dbReference type="SAM" id="MobiDB-lite"/>
    </source>
</evidence>
<comment type="caution">
    <text evidence="2">The sequence shown here is derived from an EMBL/GenBank/DDBJ whole genome shotgun (WGS) entry which is preliminary data.</text>
</comment>